<feature type="non-terminal residue" evidence="2">
    <location>
        <position position="1"/>
    </location>
</feature>
<reference evidence="2" key="1">
    <citation type="journal article" date="2014" name="Front. Microbiol.">
        <title>High frequency of phylogenetically diverse reductive dehalogenase-homologous genes in deep subseafloor sedimentary metagenomes.</title>
        <authorList>
            <person name="Kawai M."/>
            <person name="Futagami T."/>
            <person name="Toyoda A."/>
            <person name="Takaki Y."/>
            <person name="Nishi S."/>
            <person name="Hori S."/>
            <person name="Arai W."/>
            <person name="Tsubouchi T."/>
            <person name="Morono Y."/>
            <person name="Uchiyama I."/>
            <person name="Ito T."/>
            <person name="Fujiyama A."/>
            <person name="Inagaki F."/>
            <person name="Takami H."/>
        </authorList>
    </citation>
    <scope>NUCLEOTIDE SEQUENCE</scope>
    <source>
        <strain evidence="2">Expedition CK06-06</strain>
    </source>
</reference>
<dbReference type="Gene3D" id="3.10.620.30">
    <property type="match status" value="1"/>
</dbReference>
<dbReference type="PANTHER" id="PTHR42736:SF1">
    <property type="entry name" value="PROTEIN-GLUTAMINE GAMMA-GLUTAMYLTRANSFERASE"/>
    <property type="match status" value="1"/>
</dbReference>
<name>X1D9V7_9ZZZZ</name>
<evidence type="ECO:0000259" key="1">
    <source>
        <dbReference type="SMART" id="SM00460"/>
    </source>
</evidence>
<dbReference type="SUPFAM" id="SSF54001">
    <property type="entry name" value="Cysteine proteinases"/>
    <property type="match status" value="1"/>
</dbReference>
<dbReference type="PANTHER" id="PTHR42736">
    <property type="entry name" value="PROTEIN-GLUTAMINE GAMMA-GLUTAMYLTRANSFERASE"/>
    <property type="match status" value="1"/>
</dbReference>
<feature type="domain" description="Transglutaminase-like" evidence="1">
    <location>
        <begin position="184"/>
        <end position="254"/>
    </location>
</feature>
<dbReference type="InterPro" id="IPR052901">
    <property type="entry name" value="Bact_TGase-like"/>
</dbReference>
<dbReference type="SMART" id="SM00460">
    <property type="entry name" value="TGc"/>
    <property type="match status" value="1"/>
</dbReference>
<sequence>SKKCPKYLIGKIYDQYNNGSWDSKDEYDLILPDKRFASDDNKKIFVLDPLSIENKGNVFEIHPLRYFDGVVFSVPDTVAVSINADSFLCSNWGDILCHNAKDQSYKVYSSDSKHQKPPSDDVVHRLTSVPDKVRNELDDIAREIFSGQHTTEEKIKALYKYWEDAKFTFDLNIPTGSEPVIYLIKNKPPAHCELYASAACILLRLADIPTRYATGFSVLDYQDGYWVVQNKDAHAWAQAWDAEGSKWVNVDNLIGEI</sequence>
<comment type="caution">
    <text evidence="2">The sequence shown here is derived from an EMBL/GenBank/DDBJ whole genome shotgun (WGS) entry which is preliminary data.</text>
</comment>
<gene>
    <name evidence="2" type="ORF">S01H4_53114</name>
</gene>
<proteinExistence type="predicted"/>
<dbReference type="InterPro" id="IPR038765">
    <property type="entry name" value="Papain-like_cys_pep_sf"/>
</dbReference>
<evidence type="ECO:0000313" key="2">
    <source>
        <dbReference type="EMBL" id="GAH17007.1"/>
    </source>
</evidence>
<dbReference type="EMBL" id="BART01030413">
    <property type="protein sequence ID" value="GAH17007.1"/>
    <property type="molecule type" value="Genomic_DNA"/>
</dbReference>
<protein>
    <recommendedName>
        <fullName evidence="1">Transglutaminase-like domain-containing protein</fullName>
    </recommendedName>
</protein>
<dbReference type="AlphaFoldDB" id="X1D9V7"/>
<accession>X1D9V7</accession>
<dbReference type="InterPro" id="IPR002931">
    <property type="entry name" value="Transglutaminase-like"/>
</dbReference>
<dbReference type="Pfam" id="PF01841">
    <property type="entry name" value="Transglut_core"/>
    <property type="match status" value="1"/>
</dbReference>
<organism evidence="2">
    <name type="scientific">marine sediment metagenome</name>
    <dbReference type="NCBI Taxonomy" id="412755"/>
    <lineage>
        <taxon>unclassified sequences</taxon>
        <taxon>metagenomes</taxon>
        <taxon>ecological metagenomes</taxon>
    </lineage>
</organism>